<dbReference type="PANTHER" id="PTHR34984:SF1">
    <property type="entry name" value="CARBON STORAGE REGULATOR"/>
    <property type="match status" value="1"/>
</dbReference>
<dbReference type="NCBIfam" id="TIGR00202">
    <property type="entry name" value="csrA"/>
    <property type="match status" value="1"/>
</dbReference>
<proteinExistence type="inferred from homology"/>
<dbReference type="HAMAP" id="MF_00167">
    <property type="entry name" value="CsrA"/>
    <property type="match status" value="1"/>
</dbReference>
<organism evidence="7 8">
    <name type="scientific">Mobiluncus porci</name>
    <dbReference type="NCBI Taxonomy" id="2652278"/>
    <lineage>
        <taxon>Bacteria</taxon>
        <taxon>Bacillati</taxon>
        <taxon>Actinomycetota</taxon>
        <taxon>Actinomycetes</taxon>
        <taxon>Actinomycetales</taxon>
        <taxon>Actinomycetaceae</taxon>
        <taxon>Mobiluncus</taxon>
    </lineage>
</organism>
<sequence>MLVLSRRIGEKIVIGDGIVVTVVEVHRDSVRLGVDAPRSVPVNRAELLQAVSEENVAAMSNPDAAVALSSLKGIKPKSGSPLDLKKLMQSSSLASSAKASTSQDSAPASKPAAPASTEAPKPSAPAPGKSTPKPHPPIS</sequence>
<gene>
    <name evidence="5 7" type="primary">csrA</name>
    <name evidence="7" type="ORF">FYJ63_09935</name>
</gene>
<feature type="compositionally biased region" description="Low complexity" evidence="6">
    <location>
        <begin position="87"/>
        <end position="131"/>
    </location>
</feature>
<comment type="subunit">
    <text evidence="5">Homodimer; the beta-strands of each monomer intercalate to form a hydrophobic core, while the alpha-helices form wings that extend away from the core.</text>
</comment>
<keyword evidence="3 5" id="KW-0810">Translation regulation</keyword>
<dbReference type="EMBL" id="VUMY01000022">
    <property type="protein sequence ID" value="MST50535.1"/>
    <property type="molecule type" value="Genomic_DNA"/>
</dbReference>
<dbReference type="RefSeq" id="WP_277026416.1">
    <property type="nucleotide sequence ID" value="NZ_JAQYQY010000009.1"/>
</dbReference>
<evidence type="ECO:0000256" key="1">
    <source>
        <dbReference type="ARBA" id="ARBA00022490"/>
    </source>
</evidence>
<dbReference type="InterPro" id="IPR003751">
    <property type="entry name" value="CsrA"/>
</dbReference>
<dbReference type="GO" id="GO:0006109">
    <property type="term" value="P:regulation of carbohydrate metabolic process"/>
    <property type="evidence" value="ECO:0007669"/>
    <property type="project" value="InterPro"/>
</dbReference>
<dbReference type="GO" id="GO:0048027">
    <property type="term" value="F:mRNA 5'-UTR binding"/>
    <property type="evidence" value="ECO:0007669"/>
    <property type="project" value="UniProtKB-UniRule"/>
</dbReference>
<dbReference type="AlphaFoldDB" id="A0A7K0K688"/>
<dbReference type="InterPro" id="IPR036107">
    <property type="entry name" value="CsrA_sf"/>
</dbReference>
<dbReference type="SUPFAM" id="SSF117130">
    <property type="entry name" value="CsrA-like"/>
    <property type="match status" value="1"/>
</dbReference>
<reference evidence="7 8" key="1">
    <citation type="submission" date="2019-08" db="EMBL/GenBank/DDBJ databases">
        <title>In-depth cultivation of the pig gut microbiome towards novel bacterial diversity and tailored functional studies.</title>
        <authorList>
            <person name="Wylensek D."/>
            <person name="Hitch T.C.A."/>
            <person name="Clavel T."/>
        </authorList>
    </citation>
    <scope>NUCLEOTIDE SEQUENCE [LARGE SCALE GENOMIC DNA]</scope>
    <source>
        <strain evidence="7 8">RF-GAM-744-WT-7</strain>
    </source>
</reference>
<feature type="region of interest" description="Disordered" evidence="6">
    <location>
        <begin position="76"/>
        <end position="139"/>
    </location>
</feature>
<comment type="subcellular location">
    <subcellularLocation>
        <location evidence="5">Cytoplasm</location>
    </subcellularLocation>
</comment>
<dbReference type="PANTHER" id="PTHR34984">
    <property type="entry name" value="CARBON STORAGE REGULATOR"/>
    <property type="match status" value="1"/>
</dbReference>
<dbReference type="Gene3D" id="2.60.40.4380">
    <property type="entry name" value="Translational regulator CsrA"/>
    <property type="match status" value="1"/>
</dbReference>
<evidence type="ECO:0000256" key="6">
    <source>
        <dbReference type="SAM" id="MobiDB-lite"/>
    </source>
</evidence>
<dbReference type="GO" id="GO:0044781">
    <property type="term" value="P:bacterial-type flagellum organization"/>
    <property type="evidence" value="ECO:0007669"/>
    <property type="project" value="UniProtKB-KW"/>
</dbReference>
<dbReference type="Pfam" id="PF02599">
    <property type="entry name" value="CsrA"/>
    <property type="match status" value="1"/>
</dbReference>
<evidence type="ECO:0000313" key="8">
    <source>
        <dbReference type="Proteomes" id="UP000442535"/>
    </source>
</evidence>
<comment type="caution">
    <text evidence="7">The sequence shown here is derived from an EMBL/GenBank/DDBJ whole genome shotgun (WGS) entry which is preliminary data.</text>
</comment>
<keyword evidence="4 5" id="KW-0694">RNA-binding</keyword>
<evidence type="ECO:0000256" key="5">
    <source>
        <dbReference type="HAMAP-Rule" id="MF_00167"/>
    </source>
</evidence>
<dbReference type="GO" id="GO:0005829">
    <property type="term" value="C:cytosol"/>
    <property type="evidence" value="ECO:0007669"/>
    <property type="project" value="TreeGrafter"/>
</dbReference>
<dbReference type="GO" id="GO:0006402">
    <property type="term" value="P:mRNA catabolic process"/>
    <property type="evidence" value="ECO:0007669"/>
    <property type="project" value="InterPro"/>
</dbReference>
<protein>
    <recommendedName>
        <fullName evidence="5">Translational regulator CsrA</fullName>
    </recommendedName>
</protein>
<keyword evidence="5" id="KW-1005">Bacterial flagellum biogenesis</keyword>
<keyword evidence="1 5" id="KW-0963">Cytoplasm</keyword>
<dbReference type="GO" id="GO:0045947">
    <property type="term" value="P:negative regulation of translational initiation"/>
    <property type="evidence" value="ECO:0007669"/>
    <property type="project" value="UniProtKB-UniRule"/>
</dbReference>
<dbReference type="FunFam" id="2.60.40.4380:FF:000002">
    <property type="entry name" value="Translational regulator CsrA"/>
    <property type="match status" value="1"/>
</dbReference>
<name>A0A7K0K688_9ACTO</name>
<evidence type="ECO:0000256" key="2">
    <source>
        <dbReference type="ARBA" id="ARBA00022491"/>
    </source>
</evidence>
<accession>A0A7K0K688</accession>
<evidence type="ECO:0000256" key="3">
    <source>
        <dbReference type="ARBA" id="ARBA00022845"/>
    </source>
</evidence>
<comment type="function">
    <text evidence="5">A translational regulator that binds mRNA to regulate translation initiation and/or mRNA stability. Usually binds in the 5'-UTR at or near the Shine-Dalgarno sequence preventing ribosome-binding, thus repressing translation. Its main target seems to be the major flagellin gene, while its function is anatagonized by FliW.</text>
</comment>
<dbReference type="GO" id="GO:1902208">
    <property type="term" value="P:regulation of bacterial-type flagellum assembly"/>
    <property type="evidence" value="ECO:0007669"/>
    <property type="project" value="UniProtKB-UniRule"/>
</dbReference>
<evidence type="ECO:0000313" key="7">
    <source>
        <dbReference type="EMBL" id="MST50535.1"/>
    </source>
</evidence>
<dbReference type="Proteomes" id="UP000442535">
    <property type="component" value="Unassembled WGS sequence"/>
</dbReference>
<keyword evidence="2 5" id="KW-0678">Repressor</keyword>
<evidence type="ECO:0000256" key="4">
    <source>
        <dbReference type="ARBA" id="ARBA00022884"/>
    </source>
</evidence>
<comment type="similarity">
    <text evidence="5">Belongs to the CsrA/RsmA family.</text>
</comment>
<keyword evidence="8" id="KW-1185">Reference proteome</keyword>